<protein>
    <submittedName>
        <fullName evidence="1">Uncharacterized protein</fullName>
    </submittedName>
</protein>
<evidence type="ECO:0000313" key="1">
    <source>
        <dbReference type="EMBL" id="QPC44016.1"/>
    </source>
</evidence>
<keyword evidence="2" id="KW-1185">Reference proteome</keyword>
<name>A0A7S8C641_9HYPH</name>
<dbReference type="KEGG" id="kmn:HW532_15750"/>
<dbReference type="AlphaFoldDB" id="A0A7S8C641"/>
<sequence>MSAVAGYAASPLVERIVVPAFVGVEQSGSFTQNYTFTAAPLGAAPPAGTTKGVLFAVGNGGYNGIVPSSVELDGDPASLLTAADTNDWNCSMWFIPTNKTSGEITVSYQSWCSAISIGKFYVLDADPTPVAAVPGSGSSSVALSGLLPANGAGLAVSQSTGGSNPSWTGIAKQYGVDINSNEWSSGAMIAGGESDETLNVVSDGGGGNPRGVLVTFAPRG</sequence>
<reference evidence="1 2" key="1">
    <citation type="submission" date="2020-06" db="EMBL/GenBank/DDBJ databases">
        <title>Genome sequence of 2 isolates from Red Sea Mangroves.</title>
        <authorList>
            <person name="Sefrji F."/>
            <person name="Michoud G."/>
            <person name="Merlino G."/>
            <person name="Daffonchio D."/>
        </authorList>
    </citation>
    <scope>NUCLEOTIDE SEQUENCE [LARGE SCALE GENOMIC DNA]</scope>
    <source>
        <strain evidence="1 2">R1DC25</strain>
    </source>
</reference>
<organism evidence="1 2">
    <name type="scientific">Kaustia mangrovi</name>
    <dbReference type="NCBI Taxonomy" id="2593653"/>
    <lineage>
        <taxon>Bacteria</taxon>
        <taxon>Pseudomonadati</taxon>
        <taxon>Pseudomonadota</taxon>
        <taxon>Alphaproteobacteria</taxon>
        <taxon>Hyphomicrobiales</taxon>
        <taxon>Parvibaculaceae</taxon>
        <taxon>Kaustia</taxon>
    </lineage>
</organism>
<accession>A0A7S8C641</accession>
<proteinExistence type="predicted"/>
<dbReference type="EMBL" id="CP058214">
    <property type="protein sequence ID" value="QPC44016.1"/>
    <property type="molecule type" value="Genomic_DNA"/>
</dbReference>
<evidence type="ECO:0000313" key="2">
    <source>
        <dbReference type="Proteomes" id="UP000593594"/>
    </source>
</evidence>
<dbReference type="Proteomes" id="UP000593594">
    <property type="component" value="Chromosome"/>
</dbReference>
<gene>
    <name evidence="1" type="ORF">HW532_15750</name>
</gene>
<dbReference type="RefSeq" id="WP_213161378.1">
    <property type="nucleotide sequence ID" value="NZ_CP058214.1"/>
</dbReference>